<dbReference type="Proteomes" id="UP001152087">
    <property type="component" value="Unassembled WGS sequence"/>
</dbReference>
<dbReference type="AlphaFoldDB" id="A0A9W8UV57"/>
<dbReference type="PANTHER" id="PTHR47706">
    <property type="entry name" value="NMRA-LIKE FAMILY PROTEIN"/>
    <property type="match status" value="1"/>
</dbReference>
<accession>A0A9W8UV57</accession>
<gene>
    <name evidence="4" type="ORF">NW755_014067</name>
</gene>
<evidence type="ECO:0000313" key="4">
    <source>
        <dbReference type="EMBL" id="KAJ4177068.1"/>
    </source>
</evidence>
<keyword evidence="5" id="KW-1185">Reference proteome</keyword>
<evidence type="ECO:0000256" key="1">
    <source>
        <dbReference type="ARBA" id="ARBA00005725"/>
    </source>
</evidence>
<dbReference type="InterPro" id="IPR051609">
    <property type="entry name" value="NmrA/Isoflavone_reductase-like"/>
</dbReference>
<evidence type="ECO:0000313" key="5">
    <source>
        <dbReference type="Proteomes" id="UP001152087"/>
    </source>
</evidence>
<dbReference type="Gene3D" id="3.40.50.720">
    <property type="entry name" value="NAD(P)-binding Rossmann-like Domain"/>
    <property type="match status" value="1"/>
</dbReference>
<keyword evidence="2" id="KW-0521">NADP</keyword>
<dbReference type="EMBL" id="JAOQAV010000131">
    <property type="protein sequence ID" value="KAJ4177068.1"/>
    <property type="molecule type" value="Genomic_DNA"/>
</dbReference>
<name>A0A9W8UV57_9HYPO</name>
<reference evidence="4" key="1">
    <citation type="submission" date="2022-09" db="EMBL/GenBank/DDBJ databases">
        <title>Fusarium specimens isolated from Avocado Roots.</title>
        <authorList>
            <person name="Stajich J."/>
            <person name="Roper C."/>
            <person name="Heimlech-Rivalta G."/>
        </authorList>
    </citation>
    <scope>NUCLEOTIDE SEQUENCE</scope>
    <source>
        <strain evidence="4">A02</strain>
    </source>
</reference>
<evidence type="ECO:0000256" key="3">
    <source>
        <dbReference type="ARBA" id="ARBA00023002"/>
    </source>
</evidence>
<proteinExistence type="inferred from homology"/>
<protein>
    <recommendedName>
        <fullName evidence="6">NmrA-like domain-containing protein</fullName>
    </recommendedName>
</protein>
<keyword evidence="3" id="KW-0560">Oxidoreductase</keyword>
<comment type="similarity">
    <text evidence="1">Belongs to the NmrA-type oxidoreductase family. Isoflavone reductase subfamily.</text>
</comment>
<dbReference type="InterPro" id="IPR036291">
    <property type="entry name" value="NAD(P)-bd_dom_sf"/>
</dbReference>
<dbReference type="SUPFAM" id="SSF51735">
    <property type="entry name" value="NAD(P)-binding Rossmann-fold domains"/>
    <property type="match status" value="1"/>
</dbReference>
<evidence type="ECO:0008006" key="6">
    <source>
        <dbReference type="Google" id="ProtNLM"/>
    </source>
</evidence>
<evidence type="ECO:0000256" key="2">
    <source>
        <dbReference type="ARBA" id="ARBA00022857"/>
    </source>
</evidence>
<dbReference type="PANTHER" id="PTHR47706:SF4">
    <property type="entry name" value="NMRA-LIKE DOMAIN-CONTAINING PROTEIN"/>
    <property type="match status" value="1"/>
</dbReference>
<comment type="caution">
    <text evidence="4">The sequence shown here is derived from an EMBL/GenBank/DDBJ whole genome shotgun (WGS) entry which is preliminary data.</text>
</comment>
<organism evidence="4 5">
    <name type="scientific">Fusarium falciforme</name>
    <dbReference type="NCBI Taxonomy" id="195108"/>
    <lineage>
        <taxon>Eukaryota</taxon>
        <taxon>Fungi</taxon>
        <taxon>Dikarya</taxon>
        <taxon>Ascomycota</taxon>
        <taxon>Pezizomycotina</taxon>
        <taxon>Sordariomycetes</taxon>
        <taxon>Hypocreomycetidae</taxon>
        <taxon>Hypocreales</taxon>
        <taxon>Nectriaceae</taxon>
        <taxon>Fusarium</taxon>
        <taxon>Fusarium solani species complex</taxon>
    </lineage>
</organism>
<dbReference type="GO" id="GO:0016491">
    <property type="term" value="F:oxidoreductase activity"/>
    <property type="evidence" value="ECO:0007669"/>
    <property type="project" value="UniProtKB-KW"/>
</dbReference>
<sequence length="208" mass="23763">MFVLDHYPMYSYKLQTRQYLEHLNRDGKVLEYSLFTPGIFMDYLGPPEKLSQKNLSYSGLFIDFEKCRAILPEYTDALISFVAVDDLIAVVNEALEFDSDWPVIGGISGSRLTISELVQLGEKIRGEKFTIEVVGRHDLQLGKLGTSWIPGSHHSGTSSQQQLTMEQMTAYTLLAIPDGHWNLSDEWNKLLPAHKFLDIETFLRETWS</sequence>